<dbReference type="Pfam" id="PF00400">
    <property type="entry name" value="WD40"/>
    <property type="match status" value="2"/>
</dbReference>
<evidence type="ECO:0000313" key="4">
    <source>
        <dbReference type="EMBL" id="CAG9831948.1"/>
    </source>
</evidence>
<dbReference type="InterPro" id="IPR036322">
    <property type="entry name" value="WD40_repeat_dom_sf"/>
</dbReference>
<evidence type="ECO:0000256" key="1">
    <source>
        <dbReference type="ARBA" id="ARBA00022574"/>
    </source>
</evidence>
<gene>
    <name evidence="4" type="ORF">DIABBA_LOCUS5492</name>
</gene>
<proteinExistence type="predicted"/>
<dbReference type="Gene3D" id="2.130.10.10">
    <property type="entry name" value="YVTN repeat-like/Quinoprotein amine dehydrogenase"/>
    <property type="match status" value="3"/>
</dbReference>
<keyword evidence="2" id="KW-0677">Repeat</keyword>
<feature type="repeat" description="WD" evidence="3">
    <location>
        <begin position="274"/>
        <end position="315"/>
    </location>
</feature>
<dbReference type="InterPro" id="IPR045227">
    <property type="entry name" value="WDR18/Ipi3/RID3"/>
</dbReference>
<evidence type="ECO:0000313" key="5">
    <source>
        <dbReference type="Proteomes" id="UP001153709"/>
    </source>
</evidence>
<sequence>MTTKDISDFLVTTAQSDQQFSACLWDYNTQNVRKYYKNGGTVAPNCFELIGKDYFLSSQLGKPLLHLWLLNSQDVLKEIRLVLPEPANCLAVSPFNDFLAAGINCKLYTWHLSSGNLLSIQQKNYQPITCLKFSSDGTFLVIGGQDGMLIVYCIGDLVTLSNNFMQQSDIGKAEPLYIKRDNSMAIKDIHIGVFGRKSRFATVSVDKTCRIYTLLDGQLLQILTFGECLNSVIFDSWFGSLFVGMENGDIRCYNLKEPVKSLTHHVDESTSLLFKGHTNRVVCLALNFTQTILASGSLDCVVYTWDVKRNQILKTFKHSSPITNIRFVANCENFFAETITPEYVVKSLKRNVHHSSDFVVAQFQKEAIEVDENDFKTRKEEEMQKLILENMNLRAANTFLFNSILSIKRNT</sequence>
<dbReference type="InterPro" id="IPR001680">
    <property type="entry name" value="WD40_rpt"/>
</dbReference>
<keyword evidence="5" id="KW-1185">Reference proteome</keyword>
<evidence type="ECO:0008006" key="6">
    <source>
        <dbReference type="Google" id="ProtNLM"/>
    </source>
</evidence>
<dbReference type="GO" id="GO:0120330">
    <property type="term" value="C:rixosome complex"/>
    <property type="evidence" value="ECO:0007669"/>
    <property type="project" value="TreeGrafter"/>
</dbReference>
<name>A0A9N9SYD6_DIABA</name>
<dbReference type="GO" id="GO:0006364">
    <property type="term" value="P:rRNA processing"/>
    <property type="evidence" value="ECO:0007669"/>
    <property type="project" value="TreeGrafter"/>
</dbReference>
<protein>
    <recommendedName>
        <fullName evidence="6">WD repeat-containing protein 18</fullName>
    </recommendedName>
</protein>
<accession>A0A9N9SYD6</accession>
<dbReference type="SMART" id="SM00320">
    <property type="entry name" value="WD40"/>
    <property type="match status" value="5"/>
</dbReference>
<dbReference type="InterPro" id="IPR015943">
    <property type="entry name" value="WD40/YVTN_repeat-like_dom_sf"/>
</dbReference>
<dbReference type="GO" id="GO:0005656">
    <property type="term" value="C:nuclear pre-replicative complex"/>
    <property type="evidence" value="ECO:0007669"/>
    <property type="project" value="TreeGrafter"/>
</dbReference>
<organism evidence="4 5">
    <name type="scientific">Diabrotica balteata</name>
    <name type="common">Banded cucumber beetle</name>
    <dbReference type="NCBI Taxonomy" id="107213"/>
    <lineage>
        <taxon>Eukaryota</taxon>
        <taxon>Metazoa</taxon>
        <taxon>Ecdysozoa</taxon>
        <taxon>Arthropoda</taxon>
        <taxon>Hexapoda</taxon>
        <taxon>Insecta</taxon>
        <taxon>Pterygota</taxon>
        <taxon>Neoptera</taxon>
        <taxon>Endopterygota</taxon>
        <taxon>Coleoptera</taxon>
        <taxon>Polyphaga</taxon>
        <taxon>Cucujiformia</taxon>
        <taxon>Chrysomeloidea</taxon>
        <taxon>Chrysomelidae</taxon>
        <taxon>Galerucinae</taxon>
        <taxon>Diabroticina</taxon>
        <taxon>Diabroticites</taxon>
        <taxon>Diabrotica</taxon>
    </lineage>
</organism>
<dbReference type="PANTHER" id="PTHR18763:SF0">
    <property type="entry name" value="WD REPEAT-CONTAINING PROTEIN 18"/>
    <property type="match status" value="1"/>
</dbReference>
<dbReference type="EMBL" id="OU898278">
    <property type="protein sequence ID" value="CAG9831948.1"/>
    <property type="molecule type" value="Genomic_DNA"/>
</dbReference>
<keyword evidence="1 3" id="KW-0853">WD repeat</keyword>
<evidence type="ECO:0000256" key="2">
    <source>
        <dbReference type="ARBA" id="ARBA00022737"/>
    </source>
</evidence>
<dbReference type="PROSITE" id="PS00678">
    <property type="entry name" value="WD_REPEATS_1"/>
    <property type="match status" value="1"/>
</dbReference>
<dbReference type="PROSITE" id="PS50294">
    <property type="entry name" value="WD_REPEATS_REGION"/>
    <property type="match status" value="1"/>
</dbReference>
<dbReference type="OrthoDB" id="756370at2759"/>
<dbReference type="PROSITE" id="PS50082">
    <property type="entry name" value="WD_REPEATS_2"/>
    <property type="match status" value="1"/>
</dbReference>
<dbReference type="AlphaFoldDB" id="A0A9N9SYD6"/>
<dbReference type="SUPFAM" id="SSF50978">
    <property type="entry name" value="WD40 repeat-like"/>
    <property type="match status" value="1"/>
</dbReference>
<dbReference type="GO" id="GO:0006261">
    <property type="term" value="P:DNA-templated DNA replication"/>
    <property type="evidence" value="ECO:0007669"/>
    <property type="project" value="TreeGrafter"/>
</dbReference>
<dbReference type="Proteomes" id="UP001153709">
    <property type="component" value="Chromosome 3"/>
</dbReference>
<reference evidence="4" key="1">
    <citation type="submission" date="2022-01" db="EMBL/GenBank/DDBJ databases">
        <authorList>
            <person name="King R."/>
        </authorList>
    </citation>
    <scope>NUCLEOTIDE SEQUENCE</scope>
</reference>
<evidence type="ECO:0000256" key="3">
    <source>
        <dbReference type="PROSITE-ProRule" id="PRU00221"/>
    </source>
</evidence>
<dbReference type="InterPro" id="IPR019775">
    <property type="entry name" value="WD40_repeat_CS"/>
</dbReference>
<dbReference type="PANTHER" id="PTHR18763">
    <property type="entry name" value="WD-REPEAT PROTEIN 18"/>
    <property type="match status" value="1"/>
</dbReference>